<feature type="compositionally biased region" description="Basic and acidic residues" evidence="1">
    <location>
        <begin position="32"/>
        <end position="41"/>
    </location>
</feature>
<feature type="region of interest" description="Disordered" evidence="1">
    <location>
        <begin position="1"/>
        <end position="41"/>
    </location>
</feature>
<proteinExistence type="predicted"/>
<dbReference type="EMBL" id="DAKRPA010000103">
    <property type="protein sequence ID" value="DAZ98569.1"/>
    <property type="molecule type" value="Genomic_DNA"/>
</dbReference>
<evidence type="ECO:0000256" key="1">
    <source>
        <dbReference type="SAM" id="MobiDB-lite"/>
    </source>
</evidence>
<organism evidence="2 3">
    <name type="scientific">Lagenidium giganteum</name>
    <dbReference type="NCBI Taxonomy" id="4803"/>
    <lineage>
        <taxon>Eukaryota</taxon>
        <taxon>Sar</taxon>
        <taxon>Stramenopiles</taxon>
        <taxon>Oomycota</taxon>
        <taxon>Peronosporomycetes</taxon>
        <taxon>Pythiales</taxon>
        <taxon>Pythiaceae</taxon>
    </lineage>
</organism>
<name>A0AAV2YZ38_9STRA</name>
<comment type="caution">
    <text evidence="2">The sequence shown here is derived from an EMBL/GenBank/DDBJ whole genome shotgun (WGS) entry which is preliminary data.</text>
</comment>
<evidence type="ECO:0000313" key="2">
    <source>
        <dbReference type="EMBL" id="DAZ98569.1"/>
    </source>
</evidence>
<feature type="compositionally biased region" description="Low complexity" evidence="1">
    <location>
        <begin position="13"/>
        <end position="29"/>
    </location>
</feature>
<reference evidence="2" key="1">
    <citation type="submission" date="2022-11" db="EMBL/GenBank/DDBJ databases">
        <authorList>
            <person name="Morgan W.R."/>
            <person name="Tartar A."/>
        </authorList>
    </citation>
    <scope>NUCLEOTIDE SEQUENCE</scope>
    <source>
        <strain evidence="2">ARSEF 373</strain>
    </source>
</reference>
<dbReference type="Proteomes" id="UP001146120">
    <property type="component" value="Unassembled WGS sequence"/>
</dbReference>
<dbReference type="AlphaFoldDB" id="A0AAV2YZ38"/>
<gene>
    <name evidence="2" type="ORF">N0F65_005753</name>
</gene>
<evidence type="ECO:0000313" key="3">
    <source>
        <dbReference type="Proteomes" id="UP001146120"/>
    </source>
</evidence>
<protein>
    <submittedName>
        <fullName evidence="2">Uncharacterized protein</fullName>
    </submittedName>
</protein>
<accession>A0AAV2YZ38</accession>
<reference evidence="2" key="2">
    <citation type="journal article" date="2023" name="Microbiol Resour">
        <title>Decontamination and Annotation of the Draft Genome Sequence of the Oomycete Lagenidium giganteum ARSEF 373.</title>
        <authorList>
            <person name="Morgan W.R."/>
            <person name="Tartar A."/>
        </authorList>
    </citation>
    <scope>NUCLEOTIDE SEQUENCE</scope>
    <source>
        <strain evidence="2">ARSEF 373</strain>
    </source>
</reference>
<keyword evidence="3" id="KW-1185">Reference proteome</keyword>
<sequence>MKQRGKRNNGGVTSCSSSSDSSSAPCTPSETVVDHELKKKEHRENMVQFRKRKKASITGARELHARLEKRLAYLLATRHDLRHQLHDSLTFHRLRYAELVAPTETIRRENEALREHFMLHAKYTQVLHEELMAIYDSDKENVFVCDDQDLVSLEAAHGRKELRGQWIHFTHNEPPFFYLPFPEEACAVMVRQAYEEVRKMQMGFQRKEFRMWETKLFGWTAQRSLVRNERNNVVSRVLFRKRYDCGAVNVNEKLDEVRTMSWRLHIVPDMYQRCHRTPIISKVLQSFGDHTFIIVRNTPDPCTINIRYLNLVSSIETTTALGQRRSMLTMSVAEDDEHRRIREADGRTDVIWLTEGYAFVEYTAIDDHTLEVSYGNQVECVSEEQAQYFMLELPPRFIEG</sequence>